<comment type="caution">
    <text evidence="3">The sequence shown here is derived from an EMBL/GenBank/DDBJ whole genome shotgun (WGS) entry which is preliminary data.</text>
</comment>
<dbReference type="AlphaFoldDB" id="A0AAE0KUB0"/>
<evidence type="ECO:0000313" key="4">
    <source>
        <dbReference type="Proteomes" id="UP001190700"/>
    </source>
</evidence>
<dbReference type="Pfam" id="PF17852">
    <property type="entry name" value="Dynein_AAA_lid"/>
    <property type="match status" value="1"/>
</dbReference>
<dbReference type="Gene3D" id="1.10.472.130">
    <property type="match status" value="1"/>
</dbReference>
<proteinExistence type="predicted"/>
<dbReference type="PANTHER" id="PTHR45703">
    <property type="entry name" value="DYNEIN HEAVY CHAIN"/>
    <property type="match status" value="1"/>
</dbReference>
<feature type="region of interest" description="Disordered" evidence="1">
    <location>
        <begin position="1"/>
        <end position="23"/>
    </location>
</feature>
<dbReference type="InterPro" id="IPR026983">
    <property type="entry name" value="DHC"/>
</dbReference>
<organism evidence="3 4">
    <name type="scientific">Cymbomonas tetramitiformis</name>
    <dbReference type="NCBI Taxonomy" id="36881"/>
    <lineage>
        <taxon>Eukaryota</taxon>
        <taxon>Viridiplantae</taxon>
        <taxon>Chlorophyta</taxon>
        <taxon>Pyramimonadophyceae</taxon>
        <taxon>Pyramimonadales</taxon>
        <taxon>Pyramimonadaceae</taxon>
        <taxon>Cymbomonas</taxon>
    </lineage>
</organism>
<feature type="domain" description="Dynein heavy chain AAA 5 extension" evidence="2">
    <location>
        <begin position="43"/>
        <end position="123"/>
    </location>
</feature>
<protein>
    <recommendedName>
        <fullName evidence="2">Dynein heavy chain AAA 5 extension domain-containing protein</fullName>
    </recommendedName>
</protein>
<dbReference type="GO" id="GO:0007018">
    <property type="term" value="P:microtubule-based movement"/>
    <property type="evidence" value="ECO:0007669"/>
    <property type="project" value="InterPro"/>
</dbReference>
<dbReference type="PANTHER" id="PTHR45703:SF36">
    <property type="entry name" value="DYNEIN HEAVY CHAIN, CYTOPLASMIC"/>
    <property type="match status" value="1"/>
</dbReference>
<dbReference type="Proteomes" id="UP001190700">
    <property type="component" value="Unassembled WGS sequence"/>
</dbReference>
<dbReference type="InterPro" id="IPR027417">
    <property type="entry name" value="P-loop_NTPase"/>
</dbReference>
<gene>
    <name evidence="3" type="ORF">CYMTET_30339</name>
</gene>
<dbReference type="InterPro" id="IPR041466">
    <property type="entry name" value="Dynein_AAA5_ext"/>
</dbReference>
<accession>A0AAE0KUB0</accession>
<evidence type="ECO:0000259" key="2">
    <source>
        <dbReference type="Pfam" id="PF17852"/>
    </source>
</evidence>
<reference evidence="3 4" key="1">
    <citation type="journal article" date="2015" name="Genome Biol. Evol.">
        <title>Comparative Genomics of a Bacterivorous Green Alga Reveals Evolutionary Causalities and Consequences of Phago-Mixotrophic Mode of Nutrition.</title>
        <authorList>
            <person name="Burns J.A."/>
            <person name="Paasch A."/>
            <person name="Narechania A."/>
            <person name="Kim E."/>
        </authorList>
    </citation>
    <scope>NUCLEOTIDE SEQUENCE [LARGE SCALE GENOMIC DNA]</scope>
    <source>
        <strain evidence="3 4">PLY_AMNH</strain>
    </source>
</reference>
<dbReference type="GO" id="GO:0051959">
    <property type="term" value="F:dynein light intermediate chain binding"/>
    <property type="evidence" value="ECO:0007669"/>
    <property type="project" value="InterPro"/>
</dbReference>
<feature type="compositionally biased region" description="Polar residues" evidence="1">
    <location>
        <begin position="1"/>
        <end position="10"/>
    </location>
</feature>
<dbReference type="GO" id="GO:0045505">
    <property type="term" value="F:dynein intermediate chain binding"/>
    <property type="evidence" value="ECO:0007669"/>
    <property type="project" value="InterPro"/>
</dbReference>
<dbReference type="EMBL" id="LGRX02017471">
    <property type="protein sequence ID" value="KAK3260719.1"/>
    <property type="molecule type" value="Genomic_DNA"/>
</dbReference>
<sequence length="350" mass="38711">MKRVATQSRPETVHEESKLGGEAMSTGEAAMRKAFAEIFDTDMNVSDEQLIRRAFLFAVVWSVGGSLPPHRHQFINSWVVEHIDGHDEHCQEMKKAVPPLSIEYPSMFDMTLDLRTRCWVPWSHGLPPAVQLSQQEDLVSLSEDSSFRDCGGLSAESSGISVASSGFLQYSQTWGALGDGEQVVTKTFGEHYAKMAEQTSRTRSFTVPTAHALARTTIAHLLLEVSGQCMLFGPTGSGKTTSIRQLLMDKQDTHVTMEVAMAMGTKASGLQTAIWSMLERRKKNAYGAPKAKPLVVFVDDLSTPSHEQTGMSLVGEQLRQFLEHHGCFPLDQVVFNRVRPCPSAPGWSWL</sequence>
<evidence type="ECO:0000256" key="1">
    <source>
        <dbReference type="SAM" id="MobiDB-lite"/>
    </source>
</evidence>
<keyword evidence="4" id="KW-1185">Reference proteome</keyword>
<dbReference type="Pfam" id="PF12775">
    <property type="entry name" value="AAA_7"/>
    <property type="match status" value="1"/>
</dbReference>
<name>A0AAE0KUB0_9CHLO</name>
<evidence type="ECO:0000313" key="3">
    <source>
        <dbReference type="EMBL" id="KAK3260719.1"/>
    </source>
</evidence>
<dbReference type="SUPFAM" id="SSF52540">
    <property type="entry name" value="P-loop containing nucleoside triphosphate hydrolases"/>
    <property type="match status" value="1"/>
</dbReference>
<dbReference type="GO" id="GO:0030286">
    <property type="term" value="C:dynein complex"/>
    <property type="evidence" value="ECO:0007669"/>
    <property type="project" value="InterPro"/>
</dbReference>
<dbReference type="Gene3D" id="3.40.50.300">
    <property type="entry name" value="P-loop containing nucleotide triphosphate hydrolases"/>
    <property type="match status" value="1"/>
</dbReference>